<evidence type="ECO:0000259" key="1">
    <source>
        <dbReference type="Pfam" id="PF12728"/>
    </source>
</evidence>
<feature type="domain" description="Helix-turn-helix" evidence="1">
    <location>
        <begin position="9"/>
        <end position="53"/>
    </location>
</feature>
<protein>
    <submittedName>
        <fullName evidence="2">DNA-binding protein</fullName>
    </submittedName>
</protein>
<evidence type="ECO:0000313" key="3">
    <source>
        <dbReference type="Proteomes" id="UP000261288"/>
    </source>
</evidence>
<dbReference type="EMBL" id="QSRZ01000006">
    <property type="protein sequence ID" value="RGL48603.1"/>
    <property type="molecule type" value="Genomic_DNA"/>
</dbReference>
<proteinExistence type="predicted"/>
<accession>A0A3E4S7H4</accession>
<sequence>MAIETAETLLTTQEAAEKLGVGDRRIRSLVSQHLLNAVKEGDRLYITNESVRRLNHVDRKRGRTFSPRIAFASLYMISGESVNWLSASEKYQLKKRLTTLNATDLVSLCRNRARLCSMWCRESRLEKVIQEIRLSAGTGELAAEFNLTETSDVEGYLLESDLQRIVEQAKLRSDFQPANVRLHVSSYIPNGSGNMPIGVCSADLADSLDVRECGAGFDKLTQLLSRFQSDNKGKDSR</sequence>
<gene>
    <name evidence="2" type="ORF">DXC63_06250</name>
</gene>
<comment type="caution">
    <text evidence="2">The sequence shown here is derived from an EMBL/GenBank/DDBJ whole genome shotgun (WGS) entry which is preliminary data.</text>
</comment>
<dbReference type="Pfam" id="PF12728">
    <property type="entry name" value="HTH_17"/>
    <property type="match status" value="1"/>
</dbReference>
<keyword evidence="2" id="KW-0238">DNA-binding</keyword>
<dbReference type="GO" id="GO:0003677">
    <property type="term" value="F:DNA binding"/>
    <property type="evidence" value="ECO:0007669"/>
    <property type="project" value="UniProtKB-KW"/>
</dbReference>
<dbReference type="Proteomes" id="UP000261288">
    <property type="component" value="Unassembled WGS sequence"/>
</dbReference>
<name>A0A3E4S7H4_BIFLN</name>
<dbReference type="AlphaFoldDB" id="A0A3E4S7H4"/>
<evidence type="ECO:0000313" key="2">
    <source>
        <dbReference type="EMBL" id="RGL48603.1"/>
    </source>
</evidence>
<dbReference type="InterPro" id="IPR041657">
    <property type="entry name" value="HTH_17"/>
</dbReference>
<dbReference type="RefSeq" id="WP_080574266.1">
    <property type="nucleotide sequence ID" value="NZ_JAPQMY010000007.1"/>
</dbReference>
<organism evidence="2 3">
    <name type="scientific">Bifidobacterium longum</name>
    <dbReference type="NCBI Taxonomy" id="216816"/>
    <lineage>
        <taxon>Bacteria</taxon>
        <taxon>Bacillati</taxon>
        <taxon>Actinomycetota</taxon>
        <taxon>Actinomycetes</taxon>
        <taxon>Bifidobacteriales</taxon>
        <taxon>Bifidobacteriaceae</taxon>
        <taxon>Bifidobacterium</taxon>
    </lineage>
</organism>
<reference evidence="2 3" key="1">
    <citation type="submission" date="2018-08" db="EMBL/GenBank/DDBJ databases">
        <title>A genome reference for cultivated species of the human gut microbiota.</title>
        <authorList>
            <person name="Zou Y."/>
            <person name="Xue W."/>
            <person name="Luo G."/>
        </authorList>
    </citation>
    <scope>NUCLEOTIDE SEQUENCE [LARGE SCALE GENOMIC DNA]</scope>
    <source>
        <strain evidence="2 3">TF06-45A</strain>
    </source>
</reference>